<dbReference type="Pfam" id="PF00569">
    <property type="entry name" value="ZZ"/>
    <property type="match status" value="1"/>
</dbReference>
<keyword evidence="3" id="KW-0862">Zinc</keyword>
<evidence type="ECO:0000313" key="9">
    <source>
        <dbReference type="Proteomes" id="UP000054937"/>
    </source>
</evidence>
<dbReference type="FunFam" id="3.40.50.150:FF:000426">
    <property type="entry name" value="Putative N6-adenosine-methyltransferase"/>
    <property type="match status" value="1"/>
</dbReference>
<proteinExistence type="inferred from homology"/>
<feature type="region of interest" description="Disordered" evidence="6">
    <location>
        <begin position="251"/>
        <end position="290"/>
    </location>
</feature>
<comment type="caution">
    <text evidence="8">The sequence shown here is derived from an EMBL/GenBank/DDBJ whole genome shotgun (WGS) entry which is preliminary data.</text>
</comment>
<dbReference type="GO" id="GO:0008270">
    <property type="term" value="F:zinc ion binding"/>
    <property type="evidence" value="ECO:0007669"/>
    <property type="project" value="UniProtKB-KW"/>
</dbReference>
<dbReference type="InterPro" id="IPR000433">
    <property type="entry name" value="Znf_ZZ"/>
</dbReference>
<keyword evidence="2 4" id="KW-0863">Zinc-finger</keyword>
<feature type="compositionally biased region" description="Basic residues" evidence="6">
    <location>
        <begin position="112"/>
        <end position="121"/>
    </location>
</feature>
<dbReference type="SUPFAM" id="SSF53335">
    <property type="entry name" value="S-adenosyl-L-methionine-dependent methyltransferases"/>
    <property type="match status" value="1"/>
</dbReference>
<keyword evidence="9" id="KW-1185">Reference proteome</keyword>
<dbReference type="PROSITE" id="PS51143">
    <property type="entry name" value="MT_A70"/>
    <property type="match status" value="1"/>
</dbReference>
<dbReference type="OMA" id="HEIFEEE"/>
<evidence type="ECO:0000256" key="4">
    <source>
        <dbReference type="PROSITE-ProRule" id="PRU00228"/>
    </source>
</evidence>
<dbReference type="PROSITE" id="PS50135">
    <property type="entry name" value="ZF_ZZ_2"/>
    <property type="match status" value="3"/>
</dbReference>
<evidence type="ECO:0000259" key="7">
    <source>
        <dbReference type="PROSITE" id="PS50135"/>
    </source>
</evidence>
<dbReference type="SUPFAM" id="SSF57850">
    <property type="entry name" value="RING/U-box"/>
    <property type="match status" value="4"/>
</dbReference>
<dbReference type="EMBL" id="LDAU01000121">
    <property type="protein sequence ID" value="KRX04128.1"/>
    <property type="molecule type" value="Genomic_DNA"/>
</dbReference>
<reference evidence="8 9" key="1">
    <citation type="journal article" date="2015" name="Sci. Rep.">
        <title>Genome of the facultative scuticociliatosis pathogen Pseudocohnilembus persalinus provides insight into its virulence through horizontal gene transfer.</title>
        <authorList>
            <person name="Xiong J."/>
            <person name="Wang G."/>
            <person name="Cheng J."/>
            <person name="Tian M."/>
            <person name="Pan X."/>
            <person name="Warren A."/>
            <person name="Jiang C."/>
            <person name="Yuan D."/>
            <person name="Miao W."/>
        </authorList>
    </citation>
    <scope>NUCLEOTIDE SEQUENCE [LARGE SCALE GENOMIC DNA]</scope>
    <source>
        <strain evidence="8">36N120E</strain>
    </source>
</reference>
<evidence type="ECO:0000313" key="8">
    <source>
        <dbReference type="EMBL" id="KRX04128.1"/>
    </source>
</evidence>
<dbReference type="PANTHER" id="PTHR12829:SF2">
    <property type="entry name" value="N6-ADENOSINE-METHYLTRANSFERASE MT-A70-LIKE"/>
    <property type="match status" value="1"/>
</dbReference>
<comment type="similarity">
    <text evidence="5">Belongs to the MT-A70-like family.</text>
</comment>
<organism evidence="8 9">
    <name type="scientific">Pseudocohnilembus persalinus</name>
    <name type="common">Ciliate</name>
    <dbReference type="NCBI Taxonomy" id="266149"/>
    <lineage>
        <taxon>Eukaryota</taxon>
        <taxon>Sar</taxon>
        <taxon>Alveolata</taxon>
        <taxon>Ciliophora</taxon>
        <taxon>Intramacronucleata</taxon>
        <taxon>Oligohymenophorea</taxon>
        <taxon>Scuticociliatia</taxon>
        <taxon>Philasterida</taxon>
        <taxon>Pseudocohnilembidae</taxon>
        <taxon>Pseudocohnilembus</taxon>
    </lineage>
</organism>
<dbReference type="AlphaFoldDB" id="A0A0V0QQ62"/>
<dbReference type="InterPro" id="IPR029063">
    <property type="entry name" value="SAM-dependent_MTases_sf"/>
</dbReference>
<name>A0A0V0QQ62_PSEPJ</name>
<feature type="compositionally biased region" description="Acidic residues" evidence="6">
    <location>
        <begin position="274"/>
        <end position="285"/>
    </location>
</feature>
<dbReference type="PANTHER" id="PTHR12829">
    <property type="entry name" value="N6-ADENOSINE-METHYLTRANSFERASE"/>
    <property type="match status" value="1"/>
</dbReference>
<feature type="region of interest" description="Disordered" evidence="6">
    <location>
        <begin position="1"/>
        <end position="200"/>
    </location>
</feature>
<dbReference type="GO" id="GO:0036396">
    <property type="term" value="C:RNA N6-methyladenosine methyltransferase complex"/>
    <property type="evidence" value="ECO:0007669"/>
    <property type="project" value="TreeGrafter"/>
</dbReference>
<keyword evidence="1" id="KW-0479">Metal-binding</keyword>
<evidence type="ECO:0000256" key="3">
    <source>
        <dbReference type="ARBA" id="ARBA00022833"/>
    </source>
</evidence>
<evidence type="ECO:0000256" key="2">
    <source>
        <dbReference type="ARBA" id="ARBA00022771"/>
    </source>
</evidence>
<feature type="compositionally biased region" description="Acidic residues" evidence="6">
    <location>
        <begin position="79"/>
        <end position="94"/>
    </location>
</feature>
<dbReference type="Proteomes" id="UP000054937">
    <property type="component" value="Unassembled WGS sequence"/>
</dbReference>
<gene>
    <name evidence="8" type="ORF">PPERSA_08343</name>
</gene>
<feature type="domain" description="ZZ-type" evidence="7">
    <location>
        <begin position="652"/>
        <end position="713"/>
    </location>
</feature>
<dbReference type="InterPro" id="IPR043145">
    <property type="entry name" value="Znf_ZZ_sf"/>
</dbReference>
<dbReference type="InParanoid" id="A0A0V0QQ62"/>
<dbReference type="GO" id="GO:0005634">
    <property type="term" value="C:nucleus"/>
    <property type="evidence" value="ECO:0007669"/>
    <property type="project" value="TreeGrafter"/>
</dbReference>
<feature type="compositionally biased region" description="Low complexity" evidence="6">
    <location>
        <begin position="95"/>
        <end position="108"/>
    </location>
</feature>
<evidence type="ECO:0000256" key="1">
    <source>
        <dbReference type="ARBA" id="ARBA00022723"/>
    </source>
</evidence>
<feature type="domain" description="ZZ-type" evidence="7">
    <location>
        <begin position="787"/>
        <end position="848"/>
    </location>
</feature>
<dbReference type="Gene3D" id="3.30.60.90">
    <property type="match status" value="4"/>
</dbReference>
<protein>
    <recommendedName>
        <fullName evidence="7">ZZ-type domain-containing protein</fullName>
    </recommendedName>
</protein>
<feature type="compositionally biased region" description="Basic and acidic residues" evidence="6">
    <location>
        <begin position="165"/>
        <end position="193"/>
    </location>
</feature>
<feature type="region of interest" description="Disordered" evidence="6">
    <location>
        <begin position="308"/>
        <end position="335"/>
    </location>
</feature>
<accession>A0A0V0QQ62</accession>
<dbReference type="Gene3D" id="3.40.50.150">
    <property type="entry name" value="Vaccinia Virus protein VP39"/>
    <property type="match status" value="1"/>
</dbReference>
<feature type="compositionally biased region" description="Low complexity" evidence="6">
    <location>
        <begin position="9"/>
        <end position="22"/>
    </location>
</feature>
<dbReference type="PROSITE" id="PS01357">
    <property type="entry name" value="ZF_ZZ_1"/>
    <property type="match status" value="1"/>
</dbReference>
<feature type="compositionally biased region" description="Low complexity" evidence="6">
    <location>
        <begin position="255"/>
        <end position="267"/>
    </location>
</feature>
<feature type="compositionally biased region" description="Basic and acidic residues" evidence="6">
    <location>
        <begin position="40"/>
        <end position="53"/>
    </location>
</feature>
<feature type="domain" description="ZZ-type" evidence="7">
    <location>
        <begin position="720"/>
        <end position="782"/>
    </location>
</feature>
<dbReference type="SMART" id="SM00291">
    <property type="entry name" value="ZnF_ZZ"/>
    <property type="match status" value="4"/>
</dbReference>
<sequence length="848" mass="99371">MSKKNSKNQGDLSGDSQDSGGEQENKLKQDNDLQQFLEEENSRENQENLDIKKKKEKVSFQQLFETKKKRKTSENQSNQEDEQDNENESSDENSNESQQQQESQSQNQIQTRGKRLTRKNRGERNLNGYFNYREEEEMQKRKGRGKKKKKGKGKGKASVSASNSAKKESKKEKKEKKEKGSAKKELGQQDRADQQNGTKEFIGLSQLNRIFNKQAPKLEPENDILYKTSQLYENNFQNKVYGEIYEQEGLEEEQNYYFQQKEQQQQDSQKDDQENGENEGEEDLENSEKSNKQLMGEISEIQENFQNLQNSRKKSSFNGEKGDKNGDNINNEQNISLSLSPINPLEGILKKREISNNFEKPDKESQKNMQRLQGVLNTYNKINWNNKQTYLNGNLKYLNFEYLTENVGSFDIIMADPPWRIKGGQGNDSQFMFSNCKFNLEYDTMSNQEIRDLKLEDLSRKGFMFLWILNTQMNVAYEMMNKWGYEVIDQIIWVKLKDKKVYLSHGYYFMHSFEICLVGFKCPPGEHVEYISKISNNILFAEVRKKSQKPDEIYELIELLMPGSKKIELFARNHNLRPGWFSIGNQLGELYEKWNQTISCDECEKVLEPGIKRYKSKQIANHDLCEECFSKPGNNQEEFLFIENKVDEDILHAYHKCDHCQIEPIWGIRFECQEEGCNHDYCEQCLDKNISLEKDLKFHDINHELKVVEVPKFADGFPVHAQKKCQACQKKPIIGVCFTCKQCQNFNICQQCFFSKAPHELAKGNRGHKLDHKLESIFEPQIDNYTKIKYKCNGCGLENLCGDVYQCENCFQFYFCKQCYLTKRDDFKTMMATSHKNYHQFTKLFVAN</sequence>
<evidence type="ECO:0000256" key="5">
    <source>
        <dbReference type="PROSITE-ProRule" id="PRU00489"/>
    </source>
</evidence>
<dbReference type="InterPro" id="IPR007757">
    <property type="entry name" value="MT-A70-like"/>
</dbReference>
<feature type="compositionally biased region" description="Basic residues" evidence="6">
    <location>
        <begin position="141"/>
        <end position="155"/>
    </location>
</feature>
<dbReference type="GO" id="GO:0008168">
    <property type="term" value="F:methyltransferase activity"/>
    <property type="evidence" value="ECO:0007669"/>
    <property type="project" value="TreeGrafter"/>
</dbReference>
<dbReference type="OrthoDB" id="10262526at2759"/>
<dbReference type="Pfam" id="PF05063">
    <property type="entry name" value="MT-A70"/>
    <property type="match status" value="1"/>
</dbReference>
<evidence type="ECO:0000256" key="6">
    <source>
        <dbReference type="SAM" id="MobiDB-lite"/>
    </source>
</evidence>